<dbReference type="AlphaFoldDB" id="A0A4R1LBX5"/>
<comment type="caution">
    <text evidence="1">The sequence shown here is derived from an EMBL/GenBank/DDBJ whole genome shotgun (WGS) entry which is preliminary data.</text>
</comment>
<accession>A0A4R1LBX5</accession>
<evidence type="ECO:0000313" key="1">
    <source>
        <dbReference type="EMBL" id="TCK75988.1"/>
    </source>
</evidence>
<gene>
    <name evidence="1" type="ORF">C7378_0992</name>
</gene>
<dbReference type="Proteomes" id="UP000295210">
    <property type="component" value="Unassembled WGS sequence"/>
</dbReference>
<proteinExistence type="predicted"/>
<keyword evidence="2" id="KW-1185">Reference proteome</keyword>
<organism evidence="1 2">
    <name type="scientific">Acidipila rosea</name>
    <dbReference type="NCBI Taxonomy" id="768535"/>
    <lineage>
        <taxon>Bacteria</taxon>
        <taxon>Pseudomonadati</taxon>
        <taxon>Acidobacteriota</taxon>
        <taxon>Terriglobia</taxon>
        <taxon>Terriglobales</taxon>
        <taxon>Acidobacteriaceae</taxon>
        <taxon>Acidipila</taxon>
    </lineage>
</organism>
<evidence type="ECO:0000313" key="2">
    <source>
        <dbReference type="Proteomes" id="UP000295210"/>
    </source>
</evidence>
<sequence>METPWNKNALDSSLRNLYISLRKERCSLMAIEFEHRGMKFRADTAQEAFDLQTKLRSYDDLFGLPENRPRIWTADLVLDLLNNAGELQKKFLAALTTEASLSSSTLIETIGLESEIALAGVISGLSKQLKKLSTNSASVYSVDVVWKGKGKTRYFKMSPDFRDTLIELGWPEGWDTGKERNETAPTN</sequence>
<name>A0A4R1LBX5_9BACT</name>
<dbReference type="EMBL" id="SMGK01000001">
    <property type="protein sequence ID" value="TCK75988.1"/>
    <property type="molecule type" value="Genomic_DNA"/>
</dbReference>
<reference evidence="1 2" key="1">
    <citation type="submission" date="2019-03" db="EMBL/GenBank/DDBJ databases">
        <title>Genomic Encyclopedia of Type Strains, Phase IV (KMG-IV): sequencing the most valuable type-strain genomes for metagenomic binning, comparative biology and taxonomic classification.</title>
        <authorList>
            <person name="Goeker M."/>
        </authorList>
    </citation>
    <scope>NUCLEOTIDE SEQUENCE [LARGE SCALE GENOMIC DNA]</scope>
    <source>
        <strain evidence="1 2">DSM 103428</strain>
    </source>
</reference>
<protein>
    <submittedName>
        <fullName evidence="1">Uncharacterized protein</fullName>
    </submittedName>
</protein>